<dbReference type="RefSeq" id="WP_088605507.1">
    <property type="nucleotide sequence ID" value="NZ_NJIH01000014.1"/>
</dbReference>
<dbReference type="GO" id="GO:0030267">
    <property type="term" value="F:glyoxylate reductase (NADPH) activity"/>
    <property type="evidence" value="ECO:0007669"/>
    <property type="project" value="TreeGrafter"/>
</dbReference>
<dbReference type="AlphaFoldDB" id="A0A225M3Q1"/>
<sequence>MKPLLLVLVFLSEEHRTLVSENFEMLYAPNENLGANRSNGAAQIAAHGSDIRVVLTNGTNGLYAHEIEAMPKLELVCTVGVGHENVDLKAAGARGIPVCNAAGTNDEAVADHAMTILLAAIRRLPFLNDGVRHGLWRDDIPRPPHVSGRKMGIFGLGAIGRKIAKRAMAFDMQIGYHSRTRRDETGYLWFGDILKLASWCDFLVIAAPGGTETYHAVNKPVLEALGPQGVVVNIARGTLVDTRAVADALRDKRIWAAALDVYENEPTPPASLLEFENAILTPHVGGISPQAIHASVLRFLENAERHFAGQPLLTQVNKAQQWSIV</sequence>
<feature type="domain" description="D-isomer specific 2-hydroxyacid dehydrogenase NAD-binding" evidence="6">
    <location>
        <begin position="115"/>
        <end position="285"/>
    </location>
</feature>
<comment type="caution">
    <text evidence="7">The sequence shown here is derived from an EMBL/GenBank/DDBJ whole genome shotgun (WGS) entry which is preliminary data.</text>
</comment>
<keyword evidence="3" id="KW-0520">NAD</keyword>
<name>A0A225M3Q1_9BURK</name>
<evidence type="ECO:0000259" key="5">
    <source>
        <dbReference type="Pfam" id="PF00389"/>
    </source>
</evidence>
<dbReference type="InterPro" id="IPR029752">
    <property type="entry name" value="D-isomer_DH_CS1"/>
</dbReference>
<dbReference type="InterPro" id="IPR006139">
    <property type="entry name" value="D-isomer_2_OHA_DH_cat_dom"/>
</dbReference>
<keyword evidence="1" id="KW-0521">NADP</keyword>
<dbReference type="InterPro" id="IPR036291">
    <property type="entry name" value="NAD(P)-bd_dom_sf"/>
</dbReference>
<keyword evidence="8" id="KW-1185">Reference proteome</keyword>
<dbReference type="OrthoDB" id="9805416at2"/>
<protein>
    <submittedName>
        <fullName evidence="7">Hydroxyacid dehydrogenase</fullName>
    </submittedName>
</protein>
<evidence type="ECO:0000256" key="1">
    <source>
        <dbReference type="ARBA" id="ARBA00022857"/>
    </source>
</evidence>
<accession>A0A225M3Q1</accession>
<proteinExistence type="inferred from homology"/>
<dbReference type="InterPro" id="IPR050223">
    <property type="entry name" value="D-isomer_2-hydroxyacid_DH"/>
</dbReference>
<dbReference type="PANTHER" id="PTHR10996:SF178">
    <property type="entry name" value="2-HYDROXYACID DEHYDROGENASE YGL185C-RELATED"/>
    <property type="match status" value="1"/>
</dbReference>
<dbReference type="CDD" id="cd12156">
    <property type="entry name" value="HPPR"/>
    <property type="match status" value="1"/>
</dbReference>
<organism evidence="7 8">
    <name type="scientific">Candidimonas nitroreducens</name>
    <dbReference type="NCBI Taxonomy" id="683354"/>
    <lineage>
        <taxon>Bacteria</taxon>
        <taxon>Pseudomonadati</taxon>
        <taxon>Pseudomonadota</taxon>
        <taxon>Betaproteobacteria</taxon>
        <taxon>Burkholderiales</taxon>
        <taxon>Alcaligenaceae</taxon>
        <taxon>Candidimonas</taxon>
    </lineage>
</organism>
<evidence type="ECO:0000259" key="6">
    <source>
        <dbReference type="Pfam" id="PF02826"/>
    </source>
</evidence>
<dbReference type="FunFam" id="3.40.50.720:FF:000213">
    <property type="entry name" value="Putative 2-hydroxyacid dehydrogenase"/>
    <property type="match status" value="1"/>
</dbReference>
<dbReference type="Pfam" id="PF00389">
    <property type="entry name" value="2-Hacid_dh"/>
    <property type="match status" value="1"/>
</dbReference>
<dbReference type="SUPFAM" id="SSF52283">
    <property type="entry name" value="Formate/glycerate dehydrogenase catalytic domain-like"/>
    <property type="match status" value="1"/>
</dbReference>
<evidence type="ECO:0000256" key="2">
    <source>
        <dbReference type="ARBA" id="ARBA00023002"/>
    </source>
</evidence>
<dbReference type="Pfam" id="PF02826">
    <property type="entry name" value="2-Hacid_dh_C"/>
    <property type="match status" value="1"/>
</dbReference>
<evidence type="ECO:0000313" key="7">
    <source>
        <dbReference type="EMBL" id="OWT54760.1"/>
    </source>
</evidence>
<evidence type="ECO:0000256" key="4">
    <source>
        <dbReference type="RuleBase" id="RU003719"/>
    </source>
</evidence>
<dbReference type="PANTHER" id="PTHR10996">
    <property type="entry name" value="2-HYDROXYACID DEHYDROGENASE-RELATED"/>
    <property type="match status" value="1"/>
</dbReference>
<evidence type="ECO:0000256" key="3">
    <source>
        <dbReference type="ARBA" id="ARBA00023027"/>
    </source>
</evidence>
<keyword evidence="2 4" id="KW-0560">Oxidoreductase</keyword>
<dbReference type="GO" id="GO:0016618">
    <property type="term" value="F:hydroxypyruvate reductase [NAD(P)H] activity"/>
    <property type="evidence" value="ECO:0007669"/>
    <property type="project" value="TreeGrafter"/>
</dbReference>
<gene>
    <name evidence="7" type="ORF">CEY11_21610</name>
</gene>
<evidence type="ECO:0000313" key="8">
    <source>
        <dbReference type="Proteomes" id="UP000214603"/>
    </source>
</evidence>
<dbReference type="EMBL" id="NJIH01000014">
    <property type="protein sequence ID" value="OWT54760.1"/>
    <property type="molecule type" value="Genomic_DNA"/>
</dbReference>
<dbReference type="InterPro" id="IPR006140">
    <property type="entry name" value="D-isomer_DH_NAD-bd"/>
</dbReference>
<reference evidence="8" key="1">
    <citation type="submission" date="2017-06" db="EMBL/GenBank/DDBJ databases">
        <title>Herbaspirillum phytohormonus sp. nov., isolated from the root nodule of Robinia pseudoacacia in lead-zinc mine.</title>
        <authorList>
            <person name="Fan M."/>
            <person name="Lin Y."/>
        </authorList>
    </citation>
    <scope>NUCLEOTIDE SEQUENCE [LARGE SCALE GENOMIC DNA]</scope>
    <source>
        <strain evidence="8">SC-089</strain>
    </source>
</reference>
<comment type="similarity">
    <text evidence="4">Belongs to the D-isomer specific 2-hydroxyacid dehydrogenase family.</text>
</comment>
<dbReference type="SUPFAM" id="SSF51735">
    <property type="entry name" value="NAD(P)-binding Rossmann-fold domains"/>
    <property type="match status" value="1"/>
</dbReference>
<dbReference type="PROSITE" id="PS00065">
    <property type="entry name" value="D_2_HYDROXYACID_DH_1"/>
    <property type="match status" value="1"/>
</dbReference>
<feature type="domain" description="D-isomer specific 2-hydroxyacid dehydrogenase catalytic" evidence="5">
    <location>
        <begin position="39"/>
        <end position="317"/>
    </location>
</feature>
<dbReference type="Gene3D" id="3.40.50.720">
    <property type="entry name" value="NAD(P)-binding Rossmann-like Domain"/>
    <property type="match status" value="2"/>
</dbReference>
<dbReference type="GO" id="GO:0005829">
    <property type="term" value="C:cytosol"/>
    <property type="evidence" value="ECO:0007669"/>
    <property type="project" value="TreeGrafter"/>
</dbReference>
<dbReference type="Proteomes" id="UP000214603">
    <property type="component" value="Unassembled WGS sequence"/>
</dbReference>
<dbReference type="GO" id="GO:0051287">
    <property type="term" value="F:NAD binding"/>
    <property type="evidence" value="ECO:0007669"/>
    <property type="project" value="InterPro"/>
</dbReference>